<gene>
    <name evidence="1" type="ORF">PFISCL1PPCAC_15632</name>
</gene>
<organism evidence="1 2">
    <name type="scientific">Pristionchus fissidentatus</name>
    <dbReference type="NCBI Taxonomy" id="1538716"/>
    <lineage>
        <taxon>Eukaryota</taxon>
        <taxon>Metazoa</taxon>
        <taxon>Ecdysozoa</taxon>
        <taxon>Nematoda</taxon>
        <taxon>Chromadorea</taxon>
        <taxon>Rhabditida</taxon>
        <taxon>Rhabditina</taxon>
        <taxon>Diplogasteromorpha</taxon>
        <taxon>Diplogasteroidea</taxon>
        <taxon>Neodiplogasteridae</taxon>
        <taxon>Pristionchus</taxon>
    </lineage>
</organism>
<evidence type="ECO:0000313" key="2">
    <source>
        <dbReference type="Proteomes" id="UP001432322"/>
    </source>
</evidence>
<reference evidence="1" key="1">
    <citation type="submission" date="2023-10" db="EMBL/GenBank/DDBJ databases">
        <title>Genome assembly of Pristionchus species.</title>
        <authorList>
            <person name="Yoshida K."/>
            <person name="Sommer R.J."/>
        </authorList>
    </citation>
    <scope>NUCLEOTIDE SEQUENCE</scope>
    <source>
        <strain evidence="1">RS5133</strain>
    </source>
</reference>
<sequence>ECMLADERGLLSKVTITVESSTCCKHIIFPSRVFSLSDSLILAPALLKFYESLLAMNGTTLSGYWRSLVDYAKESTRSTDDLISLSSLSRAWNLYILKMEIPPEKFGCQECGRYPPVLVFDGIQMGIRSSIANESSVPNGKYTFPVTPLPYLGKLPERRSMLSFLDGSGDRPNINWPIPIMDLLNEAIDTEGKVKTQYKHLLKMLFENSPLPLIHQAGTRGRRREIIDRLTSGRLNWKDEELEFQRQFPVIYGGIRPLIVNDQYPETIGKSLKFMMEQSDLLLREYPHIEDRYGPPEESKLECFPLWPLERGLTSYTKDQQGHDQLECAEKVIGENRKLSPGLMLVMCPHRRPYGFRVLKTPESVKNVFQIMMTRLGANMPQTIVYDNSCRLAVYCLAREASRFGSVRFLVDRFHSHNHKSCSHSLRLRSYESDPLMACINSQSCEQTNSLLRHLGNSLPFMSLARYIKTIQLSLSRN</sequence>
<name>A0AAV5VXR2_9BILA</name>
<dbReference type="Pfam" id="PF18758">
    <property type="entry name" value="KDZ"/>
    <property type="match status" value="1"/>
</dbReference>
<dbReference type="AlphaFoldDB" id="A0AAV5VXR2"/>
<feature type="non-terminal residue" evidence="1">
    <location>
        <position position="1"/>
    </location>
</feature>
<protein>
    <submittedName>
        <fullName evidence="1">Uncharacterized protein</fullName>
    </submittedName>
</protein>
<comment type="caution">
    <text evidence="1">The sequence shown here is derived from an EMBL/GenBank/DDBJ whole genome shotgun (WGS) entry which is preliminary data.</text>
</comment>
<dbReference type="PANTHER" id="PTHR34305:SF1">
    <property type="entry name" value="SWIM-TYPE DOMAIN-CONTAINING PROTEIN"/>
    <property type="match status" value="1"/>
</dbReference>
<dbReference type="EMBL" id="BTSY01000004">
    <property type="protein sequence ID" value="GMT24335.1"/>
    <property type="molecule type" value="Genomic_DNA"/>
</dbReference>
<dbReference type="PANTHER" id="PTHR34305">
    <property type="entry name" value="EXPRESSED PROTEIN"/>
    <property type="match status" value="1"/>
</dbReference>
<proteinExistence type="predicted"/>
<evidence type="ECO:0000313" key="1">
    <source>
        <dbReference type="EMBL" id="GMT24335.1"/>
    </source>
</evidence>
<dbReference type="Proteomes" id="UP001432322">
    <property type="component" value="Unassembled WGS sequence"/>
</dbReference>
<keyword evidence="2" id="KW-1185">Reference proteome</keyword>
<dbReference type="InterPro" id="IPR040521">
    <property type="entry name" value="KDZ"/>
</dbReference>
<accession>A0AAV5VXR2</accession>